<feature type="domain" description="Acylphosphatase-like" evidence="11">
    <location>
        <begin position="17"/>
        <end position="104"/>
    </location>
</feature>
<dbReference type="UniPathway" id="UPA00335"/>
<feature type="active site" evidence="10">
    <location>
        <position position="32"/>
    </location>
</feature>
<comment type="catalytic activity">
    <reaction evidence="10">
        <text>an acyl phosphate + H2O = a carboxylate + phosphate + H(+)</text>
        <dbReference type="Rhea" id="RHEA:14965"/>
        <dbReference type="ChEBI" id="CHEBI:15377"/>
        <dbReference type="ChEBI" id="CHEBI:15378"/>
        <dbReference type="ChEBI" id="CHEBI:29067"/>
        <dbReference type="ChEBI" id="CHEBI:43474"/>
        <dbReference type="ChEBI" id="CHEBI:59918"/>
        <dbReference type="EC" id="3.6.1.7"/>
    </reaction>
</comment>
<dbReference type="eggNOG" id="COG0068">
    <property type="taxonomic scope" value="Bacteria"/>
</dbReference>
<evidence type="ECO:0000259" key="12">
    <source>
        <dbReference type="PROSITE" id="PS51163"/>
    </source>
</evidence>
<evidence type="ECO:0000256" key="2">
    <source>
        <dbReference type="ARBA" id="ARBA00008097"/>
    </source>
</evidence>
<gene>
    <name evidence="13" type="ORF">HYPDE_28383</name>
</gene>
<dbReference type="GO" id="GO:0003998">
    <property type="term" value="F:acylphosphatase activity"/>
    <property type="evidence" value="ECO:0007669"/>
    <property type="project" value="UniProtKB-EC"/>
</dbReference>
<dbReference type="FunFam" id="3.30.420.40:FF:000124">
    <property type="entry name" value="Carbamoyltransferase HypF"/>
    <property type="match status" value="1"/>
</dbReference>
<evidence type="ECO:0000313" key="13">
    <source>
        <dbReference type="EMBL" id="AGK57356.1"/>
    </source>
</evidence>
<dbReference type="RefSeq" id="WP_015597393.1">
    <property type="nucleotide sequence ID" value="NC_021172.1"/>
</dbReference>
<dbReference type="PANTHER" id="PTHR42959:SF1">
    <property type="entry name" value="CARBAMOYLTRANSFERASE HYPF"/>
    <property type="match status" value="1"/>
</dbReference>
<evidence type="ECO:0000256" key="8">
    <source>
        <dbReference type="ARBA" id="ARBA00072168"/>
    </source>
</evidence>
<comment type="pathway">
    <text evidence="1 9">Protein modification; [NiFe] hydrogenase maturation.</text>
</comment>
<dbReference type="InterPro" id="IPR017945">
    <property type="entry name" value="DHBP_synth_RibB-like_a/b_dom"/>
</dbReference>
<dbReference type="Pfam" id="PF22521">
    <property type="entry name" value="HypF_C_2"/>
    <property type="match status" value="1"/>
</dbReference>
<dbReference type="Proteomes" id="UP000005952">
    <property type="component" value="Chromosome"/>
</dbReference>
<evidence type="ECO:0000256" key="4">
    <source>
        <dbReference type="ARBA" id="ARBA00022723"/>
    </source>
</evidence>
<evidence type="ECO:0000256" key="9">
    <source>
        <dbReference type="PIRNR" id="PIRNR006256"/>
    </source>
</evidence>
<evidence type="ECO:0000259" key="11">
    <source>
        <dbReference type="PROSITE" id="PS51160"/>
    </source>
</evidence>
<dbReference type="PROSITE" id="PS51163">
    <property type="entry name" value="YRDC"/>
    <property type="match status" value="1"/>
</dbReference>
<name>N0B9Y2_9HYPH</name>
<feature type="domain" description="YrdC-like" evidence="12">
    <location>
        <begin position="216"/>
        <end position="402"/>
    </location>
</feature>
<dbReference type="InterPro" id="IPR001792">
    <property type="entry name" value="Acylphosphatase-like_dom"/>
</dbReference>
<dbReference type="GO" id="GO:0003725">
    <property type="term" value="F:double-stranded RNA binding"/>
    <property type="evidence" value="ECO:0007669"/>
    <property type="project" value="InterPro"/>
</dbReference>
<reference evidence="13 14" key="1">
    <citation type="journal article" date="2013" name="Genome Announc.">
        <title>Genome sequences for three denitrifying bacterial strains isolated from a uranium- and nitrate-contaminated subsurface environment.</title>
        <authorList>
            <person name="Venkatramanan R."/>
            <person name="Prakash O."/>
            <person name="Woyke T."/>
            <person name="Chain P."/>
            <person name="Goodwin L.A."/>
            <person name="Watson D."/>
            <person name="Brooks S."/>
            <person name="Kostka J.E."/>
            <person name="Green S.J."/>
        </authorList>
    </citation>
    <scope>NUCLEOTIDE SEQUENCE [LARGE SCALE GENOMIC DNA]</scope>
    <source>
        <strain evidence="13 14">1NES1</strain>
    </source>
</reference>
<comment type="catalytic activity">
    <reaction evidence="7 9">
        <text>C-terminal L-cysteinyl-[HypE protein] + carbamoyl phosphate + ATP + H2O = C-terminal S-carboxamide-L-cysteinyl-[HypE protein] + AMP + phosphate + diphosphate + H(+)</text>
        <dbReference type="Rhea" id="RHEA:55636"/>
        <dbReference type="Rhea" id="RHEA-COMP:14247"/>
        <dbReference type="Rhea" id="RHEA-COMP:14392"/>
        <dbReference type="ChEBI" id="CHEBI:15377"/>
        <dbReference type="ChEBI" id="CHEBI:15378"/>
        <dbReference type="ChEBI" id="CHEBI:30616"/>
        <dbReference type="ChEBI" id="CHEBI:33019"/>
        <dbReference type="ChEBI" id="CHEBI:43474"/>
        <dbReference type="ChEBI" id="CHEBI:58228"/>
        <dbReference type="ChEBI" id="CHEBI:76913"/>
        <dbReference type="ChEBI" id="CHEBI:139126"/>
        <dbReference type="ChEBI" id="CHEBI:456215"/>
    </reaction>
</comment>
<dbReference type="Gene3D" id="3.30.420.360">
    <property type="match status" value="1"/>
</dbReference>
<dbReference type="SUPFAM" id="SSF54975">
    <property type="entry name" value="Acylphosphatase/BLUF domain-like"/>
    <property type="match status" value="1"/>
</dbReference>
<dbReference type="Pfam" id="PF17788">
    <property type="entry name" value="HypF_C"/>
    <property type="match status" value="1"/>
</dbReference>
<dbReference type="InterPro" id="IPR017968">
    <property type="entry name" value="Acylphosphatase_CS"/>
</dbReference>
<proteinExistence type="inferred from homology"/>
<dbReference type="PROSITE" id="PS00150">
    <property type="entry name" value="ACYLPHOSPHATASE_1"/>
    <property type="match status" value="1"/>
</dbReference>
<dbReference type="EMBL" id="CP005587">
    <property type="protein sequence ID" value="AGK57356.1"/>
    <property type="molecule type" value="Genomic_DNA"/>
</dbReference>
<keyword evidence="5" id="KW-0863">Zinc-finger</keyword>
<evidence type="ECO:0000256" key="6">
    <source>
        <dbReference type="ARBA" id="ARBA00022833"/>
    </source>
</evidence>
<keyword evidence="3" id="KW-0436">Ligase</keyword>
<evidence type="ECO:0000256" key="7">
    <source>
        <dbReference type="ARBA" id="ARBA00048220"/>
    </source>
</evidence>
<dbReference type="InterPro" id="IPR006070">
    <property type="entry name" value="Sua5-like_dom"/>
</dbReference>
<dbReference type="InterPro" id="IPR041440">
    <property type="entry name" value="HypF_C"/>
</dbReference>
<dbReference type="STRING" id="670307.HYPDE_28383"/>
<dbReference type="InterPro" id="IPR055128">
    <property type="entry name" value="HypF_C_2"/>
</dbReference>
<dbReference type="KEGG" id="hdt:HYPDE_28383"/>
<dbReference type="SUPFAM" id="SSF55821">
    <property type="entry name" value="YrdC/RibB"/>
    <property type="match status" value="1"/>
</dbReference>
<keyword evidence="6" id="KW-0862">Zinc</keyword>
<dbReference type="PIRSF" id="PIRSF006256">
    <property type="entry name" value="CMPcnvr_hdrg_mat"/>
    <property type="match status" value="1"/>
</dbReference>
<comment type="similarity">
    <text evidence="2 9">Belongs to the carbamoyltransferase HypF family.</text>
</comment>
<dbReference type="Pfam" id="PF00708">
    <property type="entry name" value="Acylphosphatase"/>
    <property type="match status" value="1"/>
</dbReference>
<dbReference type="PROSITE" id="PS51160">
    <property type="entry name" value="ACYLPHOSPHATASE_3"/>
    <property type="match status" value="1"/>
</dbReference>
<dbReference type="InterPro" id="IPR011125">
    <property type="entry name" value="Znf_HypF"/>
</dbReference>
<dbReference type="InterPro" id="IPR004421">
    <property type="entry name" value="Carbamoyltransferase_HypF"/>
</dbReference>
<feature type="active site" evidence="10">
    <location>
        <position position="50"/>
    </location>
</feature>
<dbReference type="Gene3D" id="3.30.420.40">
    <property type="match status" value="1"/>
</dbReference>
<dbReference type="EC" id="6.2.-.-" evidence="9"/>
<comment type="function">
    <text evidence="9">Involved in the maturation of [NiFe] hydrogenases. Along with HypE, it catalyzes the synthesis of the CN ligands of the active site iron of [NiFe]-hydrogenases. HypF functions as a carbamoyl transferase using carbamoylphosphate as a substrate and transferring the carboxamido moiety in an ATP-dependent reaction to the thiolate of the C-terminal cysteine of HypE yielding a protein-S-carboxamide.</text>
</comment>
<dbReference type="PANTHER" id="PTHR42959">
    <property type="entry name" value="CARBAMOYLTRANSFERASE"/>
    <property type="match status" value="1"/>
</dbReference>
<dbReference type="Pfam" id="PF01300">
    <property type="entry name" value="Sua5_yciO_yrdC"/>
    <property type="match status" value="1"/>
</dbReference>
<dbReference type="InterPro" id="IPR051060">
    <property type="entry name" value="Carbamoyltrans_HypF-like"/>
</dbReference>
<dbReference type="Pfam" id="PF07503">
    <property type="entry name" value="zf-HYPF"/>
    <property type="match status" value="2"/>
</dbReference>
<protein>
    <recommendedName>
        <fullName evidence="8 9">Carbamoyltransferase HypF</fullName>
        <ecNumber evidence="9">6.2.-.-</ecNumber>
    </recommendedName>
</protein>
<dbReference type="Gene3D" id="3.30.110.120">
    <property type="match status" value="1"/>
</dbReference>
<dbReference type="Gene3D" id="3.90.870.50">
    <property type="match status" value="1"/>
</dbReference>
<dbReference type="GO" id="GO:0016743">
    <property type="term" value="F:carboxyl- or carbamoyltransferase activity"/>
    <property type="evidence" value="ECO:0007669"/>
    <property type="project" value="UniProtKB-UniRule"/>
</dbReference>
<evidence type="ECO:0000256" key="3">
    <source>
        <dbReference type="ARBA" id="ARBA00022598"/>
    </source>
</evidence>
<dbReference type="InterPro" id="IPR036046">
    <property type="entry name" value="Acylphosphatase-like_dom_sf"/>
</dbReference>
<dbReference type="AlphaFoldDB" id="N0B9Y2"/>
<evidence type="ECO:0000256" key="1">
    <source>
        <dbReference type="ARBA" id="ARBA00004711"/>
    </source>
</evidence>
<evidence type="ECO:0000256" key="5">
    <source>
        <dbReference type="ARBA" id="ARBA00022771"/>
    </source>
</evidence>
<dbReference type="NCBIfam" id="TIGR00143">
    <property type="entry name" value="hypF"/>
    <property type="match status" value="1"/>
</dbReference>
<accession>N0B9Y2</accession>
<keyword evidence="10" id="KW-0378">Hydrolase</keyword>
<keyword evidence="4" id="KW-0479">Metal-binding</keyword>
<dbReference type="GO" id="GO:0016874">
    <property type="term" value="F:ligase activity"/>
    <property type="evidence" value="ECO:0007669"/>
    <property type="project" value="UniProtKB-UniRule"/>
</dbReference>
<dbReference type="GO" id="GO:0051604">
    <property type="term" value="P:protein maturation"/>
    <property type="evidence" value="ECO:0007669"/>
    <property type="project" value="TreeGrafter"/>
</dbReference>
<dbReference type="HOGENOM" id="CLU_009164_0_0_5"/>
<sequence length="796" mass="86360">MVIEANRATDQDEEVIGVALRVRGLVQGVGFRPTVWRLARKFELSGEVLNDGEGVLIRAWGSPRSLARFGDALVEERPPLARIDGIERMLLGGSEPQHGFRIVASEAGTITTGIVADAATCPDCRAEVQDPSNRRYRYPFTNCTHCGPRLSIVRAIPYDRASTSMVAFPMCEDCRAEYEDPGDRRFHAEPNACPVCGPRVWLEDVRGRELALERGEDAVAAAVRLIRAGFIVAIKGIGGFQLACDAANAEAVDQLRTRKRRYHKPFALMARDTAMVRAYADVTVEEARSLESSAGPIVIFDAATAGELLAPGVAPGQSTLGFMLPYTPLHHLLMRDLARPIVLTSGNLSDEPQCTQNDAARMKLKGVADYWLMHDRDIVNRLDDSVLRRIDGAPVLLRRARGFAPEPIRLPEGFAAAPRVLAMGAELKSTFCLVRGGEAIVSQHIGDLEEAATHSDFRAALDLYRRLFAFTPDAVAVDRHPDYLSTQWGRSIAFDEGARLIAVQHHHAHVAACLAEHGVPVSTRPVLGVVLDGLGLGDDGGLWGGEFLLCDYTRYERLASFEPVPLLGGAKAMREPWRNAFAHIEQVMGWERVAERYPDFAITRLLREKPVDQLRRMIATKLNSPLSSSAGRVFDAVAAVLGVYAEATSYEGQAAIEIEALAERGLGSAGDGYPCDIEEGAPLLIGWRAMWTALLRDLADGTAREIIAARFHIGLAKAVGRAACQLAARHGVETVALSGGVFQNRILLGAVAQLLRDAGLLVLKPRRFPANDGGLSLGQAVIAAAREIIGRDKAGS</sequence>
<dbReference type="GO" id="GO:0008270">
    <property type="term" value="F:zinc ion binding"/>
    <property type="evidence" value="ECO:0007669"/>
    <property type="project" value="UniProtKB-KW"/>
</dbReference>
<evidence type="ECO:0000313" key="14">
    <source>
        <dbReference type="Proteomes" id="UP000005952"/>
    </source>
</evidence>
<keyword evidence="14" id="KW-1185">Reference proteome</keyword>
<organism evidence="13 14">
    <name type="scientific">Hyphomicrobium denitrificans 1NES1</name>
    <dbReference type="NCBI Taxonomy" id="670307"/>
    <lineage>
        <taxon>Bacteria</taxon>
        <taxon>Pseudomonadati</taxon>
        <taxon>Pseudomonadota</taxon>
        <taxon>Alphaproteobacteria</taxon>
        <taxon>Hyphomicrobiales</taxon>
        <taxon>Hyphomicrobiaceae</taxon>
        <taxon>Hyphomicrobium</taxon>
    </lineage>
</organism>
<evidence type="ECO:0000256" key="10">
    <source>
        <dbReference type="PROSITE-ProRule" id="PRU00520"/>
    </source>
</evidence>